<dbReference type="SUPFAM" id="SSF54928">
    <property type="entry name" value="RNA-binding domain, RBD"/>
    <property type="match status" value="1"/>
</dbReference>
<dbReference type="InterPro" id="IPR035979">
    <property type="entry name" value="RBD_domain_sf"/>
</dbReference>
<name>A0A4Y7TBV4_COPMI</name>
<organism evidence="3 4">
    <name type="scientific">Coprinellus micaceus</name>
    <name type="common">Glistening ink-cap mushroom</name>
    <name type="synonym">Coprinus micaceus</name>
    <dbReference type="NCBI Taxonomy" id="71717"/>
    <lineage>
        <taxon>Eukaryota</taxon>
        <taxon>Fungi</taxon>
        <taxon>Dikarya</taxon>
        <taxon>Basidiomycota</taxon>
        <taxon>Agaricomycotina</taxon>
        <taxon>Agaricomycetes</taxon>
        <taxon>Agaricomycetidae</taxon>
        <taxon>Agaricales</taxon>
        <taxon>Agaricineae</taxon>
        <taxon>Psathyrellaceae</taxon>
        <taxon>Coprinellus</taxon>
    </lineage>
</organism>
<dbReference type="InterPro" id="IPR006931">
    <property type="entry name" value="Calcipressin"/>
</dbReference>
<feature type="region of interest" description="Disordered" evidence="2">
    <location>
        <begin position="1"/>
        <end position="24"/>
    </location>
</feature>
<comment type="similarity">
    <text evidence="1">Belongs to the RCAN family.</text>
</comment>
<sequence>MAVQLSLPSSPSPPRSAGSESTNTVTLTGLPKSFFDPLILDLLKDHFALYGTINQWVPLPGFGRVIVVYEIDVCAENAKIHCDPIALQATPEHPEVTLRVFRADRNPIIPKDSCITALPMSYLKPPAVEKNFLISPPGSPPVGWEQIQEDPPNSTPLADDLMAALQKLKMQEQENENSGYEMLLHPDEAGVGVFVEDCDVTSWGMEVREEEWVYGETMPAREKWRPMPTAMPPMIST</sequence>
<protein>
    <submittedName>
        <fullName evidence="3">Calcineurin-binding protein</fullName>
    </submittedName>
</protein>
<comment type="caution">
    <text evidence="3">The sequence shown here is derived from an EMBL/GenBank/DDBJ whole genome shotgun (WGS) entry which is preliminary data.</text>
</comment>
<reference evidence="3 4" key="1">
    <citation type="journal article" date="2019" name="Nat. Ecol. Evol.">
        <title>Megaphylogeny resolves global patterns of mushroom evolution.</title>
        <authorList>
            <person name="Varga T."/>
            <person name="Krizsan K."/>
            <person name="Foldi C."/>
            <person name="Dima B."/>
            <person name="Sanchez-Garcia M."/>
            <person name="Sanchez-Ramirez S."/>
            <person name="Szollosi G.J."/>
            <person name="Szarkandi J.G."/>
            <person name="Papp V."/>
            <person name="Albert L."/>
            <person name="Andreopoulos W."/>
            <person name="Angelini C."/>
            <person name="Antonin V."/>
            <person name="Barry K.W."/>
            <person name="Bougher N.L."/>
            <person name="Buchanan P."/>
            <person name="Buyck B."/>
            <person name="Bense V."/>
            <person name="Catcheside P."/>
            <person name="Chovatia M."/>
            <person name="Cooper J."/>
            <person name="Damon W."/>
            <person name="Desjardin D."/>
            <person name="Finy P."/>
            <person name="Geml J."/>
            <person name="Haridas S."/>
            <person name="Hughes K."/>
            <person name="Justo A."/>
            <person name="Karasinski D."/>
            <person name="Kautmanova I."/>
            <person name="Kiss B."/>
            <person name="Kocsube S."/>
            <person name="Kotiranta H."/>
            <person name="LaButti K.M."/>
            <person name="Lechner B.E."/>
            <person name="Liimatainen K."/>
            <person name="Lipzen A."/>
            <person name="Lukacs Z."/>
            <person name="Mihaltcheva S."/>
            <person name="Morgado L.N."/>
            <person name="Niskanen T."/>
            <person name="Noordeloos M.E."/>
            <person name="Ohm R.A."/>
            <person name="Ortiz-Santana B."/>
            <person name="Ovrebo C."/>
            <person name="Racz N."/>
            <person name="Riley R."/>
            <person name="Savchenko A."/>
            <person name="Shiryaev A."/>
            <person name="Soop K."/>
            <person name="Spirin V."/>
            <person name="Szebenyi C."/>
            <person name="Tomsovsky M."/>
            <person name="Tulloss R.E."/>
            <person name="Uehling J."/>
            <person name="Grigoriev I.V."/>
            <person name="Vagvolgyi C."/>
            <person name="Papp T."/>
            <person name="Martin F.M."/>
            <person name="Miettinen O."/>
            <person name="Hibbett D.S."/>
            <person name="Nagy L.G."/>
        </authorList>
    </citation>
    <scope>NUCLEOTIDE SEQUENCE [LARGE SCALE GENOMIC DNA]</scope>
    <source>
        <strain evidence="3 4">FP101781</strain>
    </source>
</reference>
<dbReference type="OrthoDB" id="17212at2759"/>
<evidence type="ECO:0000256" key="1">
    <source>
        <dbReference type="ARBA" id="ARBA00008209"/>
    </source>
</evidence>
<dbReference type="GO" id="GO:0005737">
    <property type="term" value="C:cytoplasm"/>
    <property type="evidence" value="ECO:0007669"/>
    <property type="project" value="TreeGrafter"/>
</dbReference>
<accession>A0A4Y7TBV4</accession>
<dbReference type="GO" id="GO:0003676">
    <property type="term" value="F:nucleic acid binding"/>
    <property type="evidence" value="ECO:0007669"/>
    <property type="project" value="InterPro"/>
</dbReference>
<dbReference type="GO" id="GO:0019722">
    <property type="term" value="P:calcium-mediated signaling"/>
    <property type="evidence" value="ECO:0007669"/>
    <property type="project" value="InterPro"/>
</dbReference>
<dbReference type="STRING" id="71717.A0A4Y7TBV4"/>
<dbReference type="Proteomes" id="UP000298030">
    <property type="component" value="Unassembled WGS sequence"/>
</dbReference>
<dbReference type="PANTHER" id="PTHR10300:SF14">
    <property type="entry name" value="PROTEIN SARAH"/>
    <property type="match status" value="1"/>
</dbReference>
<evidence type="ECO:0000313" key="3">
    <source>
        <dbReference type="EMBL" id="TEB31408.1"/>
    </source>
</evidence>
<dbReference type="EMBL" id="QPFP01000019">
    <property type="protein sequence ID" value="TEB31408.1"/>
    <property type="molecule type" value="Genomic_DNA"/>
</dbReference>
<gene>
    <name evidence="3" type="ORF">FA13DRAFT_1629434</name>
</gene>
<dbReference type="GO" id="GO:0008597">
    <property type="term" value="F:calcium-dependent protein serine/threonine phosphatase regulator activity"/>
    <property type="evidence" value="ECO:0007669"/>
    <property type="project" value="TreeGrafter"/>
</dbReference>
<evidence type="ECO:0000313" key="4">
    <source>
        <dbReference type="Proteomes" id="UP000298030"/>
    </source>
</evidence>
<dbReference type="GO" id="GO:0005634">
    <property type="term" value="C:nucleus"/>
    <property type="evidence" value="ECO:0007669"/>
    <property type="project" value="TreeGrafter"/>
</dbReference>
<keyword evidence="4" id="KW-1185">Reference proteome</keyword>
<evidence type="ECO:0000256" key="2">
    <source>
        <dbReference type="SAM" id="MobiDB-lite"/>
    </source>
</evidence>
<dbReference type="AlphaFoldDB" id="A0A4Y7TBV4"/>
<proteinExistence type="inferred from homology"/>
<dbReference type="PANTHER" id="PTHR10300">
    <property type="entry name" value="CALCIPRESSIN"/>
    <property type="match status" value="1"/>
</dbReference>
<dbReference type="Pfam" id="PF04847">
    <property type="entry name" value="Calcipressin"/>
    <property type="match status" value="1"/>
</dbReference>